<evidence type="ECO:0000256" key="1">
    <source>
        <dbReference type="SAM" id="Phobius"/>
    </source>
</evidence>
<keyword evidence="1" id="KW-0812">Transmembrane</keyword>
<dbReference type="PANTHER" id="PTHR33258">
    <property type="entry name" value="TRANSPOSASE INSL FOR INSERTION SEQUENCE ELEMENT IS186A-RELATED"/>
    <property type="match status" value="1"/>
</dbReference>
<evidence type="ECO:0000313" key="3">
    <source>
        <dbReference type="EMBL" id="KAA6323623.1"/>
    </source>
</evidence>
<dbReference type="EMBL" id="SNRY01002763">
    <property type="protein sequence ID" value="KAA6323623.1"/>
    <property type="molecule type" value="Genomic_DNA"/>
</dbReference>
<sequence length="105" mass="12369">MSDQELPINLSFRRTQVTNEFALTAKDITNAYKCRWDIEVFFRFIKQELNVSHLVSLNKNGIEVMLYMTLIVAMCVLIYKRTNEIGYKTAKRRFAMELQNLIISI</sequence>
<accession>A0A5J4QSS6</accession>
<gene>
    <name evidence="3" type="ORF">EZS27_026955</name>
</gene>
<comment type="caution">
    <text evidence="3">The sequence shown here is derived from an EMBL/GenBank/DDBJ whole genome shotgun (WGS) entry which is preliminary data.</text>
</comment>
<dbReference type="AlphaFoldDB" id="A0A5J4QSS6"/>
<keyword evidence="1" id="KW-0472">Membrane</keyword>
<dbReference type="GO" id="GO:0006313">
    <property type="term" value="P:DNA transposition"/>
    <property type="evidence" value="ECO:0007669"/>
    <property type="project" value="InterPro"/>
</dbReference>
<name>A0A5J4QSS6_9ZZZZ</name>
<feature type="domain" description="Transposase IS4-like" evidence="2">
    <location>
        <begin position="17"/>
        <end position="74"/>
    </location>
</feature>
<reference evidence="3" key="1">
    <citation type="submission" date="2019-03" db="EMBL/GenBank/DDBJ databases">
        <title>Single cell metagenomics reveals metabolic interactions within the superorganism composed of flagellate Streblomastix strix and complex community of Bacteroidetes bacteria on its surface.</title>
        <authorList>
            <person name="Treitli S.C."/>
            <person name="Kolisko M."/>
            <person name="Husnik F."/>
            <person name="Keeling P."/>
            <person name="Hampl V."/>
        </authorList>
    </citation>
    <scope>NUCLEOTIDE SEQUENCE</scope>
    <source>
        <strain evidence="3">STM</strain>
    </source>
</reference>
<keyword evidence="1" id="KW-1133">Transmembrane helix</keyword>
<feature type="transmembrane region" description="Helical" evidence="1">
    <location>
        <begin position="64"/>
        <end position="82"/>
    </location>
</feature>
<dbReference type="Pfam" id="PF01609">
    <property type="entry name" value="DDE_Tnp_1"/>
    <property type="match status" value="1"/>
</dbReference>
<evidence type="ECO:0000259" key="2">
    <source>
        <dbReference type="Pfam" id="PF01609"/>
    </source>
</evidence>
<dbReference type="SUPFAM" id="SSF53098">
    <property type="entry name" value="Ribonuclease H-like"/>
    <property type="match status" value="1"/>
</dbReference>
<dbReference type="GO" id="GO:0003677">
    <property type="term" value="F:DNA binding"/>
    <property type="evidence" value="ECO:0007669"/>
    <property type="project" value="InterPro"/>
</dbReference>
<proteinExistence type="predicted"/>
<organism evidence="3">
    <name type="scientific">termite gut metagenome</name>
    <dbReference type="NCBI Taxonomy" id="433724"/>
    <lineage>
        <taxon>unclassified sequences</taxon>
        <taxon>metagenomes</taxon>
        <taxon>organismal metagenomes</taxon>
    </lineage>
</organism>
<dbReference type="Gene3D" id="3.90.350.10">
    <property type="entry name" value="Transposase Inhibitor Protein From Tn5, Chain A, domain 1"/>
    <property type="match status" value="1"/>
</dbReference>
<dbReference type="InterPro" id="IPR012337">
    <property type="entry name" value="RNaseH-like_sf"/>
</dbReference>
<dbReference type="GO" id="GO:0004803">
    <property type="term" value="F:transposase activity"/>
    <property type="evidence" value="ECO:0007669"/>
    <property type="project" value="InterPro"/>
</dbReference>
<dbReference type="InterPro" id="IPR002559">
    <property type="entry name" value="Transposase_11"/>
</dbReference>
<protein>
    <recommendedName>
        <fullName evidence="2">Transposase IS4-like domain-containing protein</fullName>
    </recommendedName>
</protein>
<dbReference type="PANTHER" id="PTHR33258:SF1">
    <property type="entry name" value="TRANSPOSASE INSL FOR INSERTION SEQUENCE ELEMENT IS186A-RELATED"/>
    <property type="match status" value="1"/>
</dbReference>